<sequence>MSVFRLDISESSTPASHFIESFDVQLHNQGREDLDMIVQAFDQNGSMLLASLHLNSPSAPDMTVMLRGVQTNRQPFFIHLVTGMEQLVAAAVSVTLRSQRDVLGTADGQLFVRQHDRR</sequence>
<reference evidence="1 2" key="1">
    <citation type="submission" date="2017-03" db="EMBL/GenBank/DDBJ databases">
        <title>Isolation of Levoglucosan Utilizing Bacteria.</title>
        <authorList>
            <person name="Arya A.S."/>
        </authorList>
    </citation>
    <scope>NUCLEOTIDE SEQUENCE [LARGE SCALE GENOMIC DNA]</scope>
    <source>
        <strain evidence="1 2">MEC069</strain>
    </source>
</reference>
<dbReference type="Proteomes" id="UP000298246">
    <property type="component" value="Unassembled WGS sequence"/>
</dbReference>
<protein>
    <submittedName>
        <fullName evidence="1">Uncharacterized protein</fullName>
    </submittedName>
</protein>
<organism evidence="1 2">
    <name type="scientific">Paenibacillus athensensis</name>
    <dbReference type="NCBI Taxonomy" id="1967502"/>
    <lineage>
        <taxon>Bacteria</taxon>
        <taxon>Bacillati</taxon>
        <taxon>Bacillota</taxon>
        <taxon>Bacilli</taxon>
        <taxon>Bacillales</taxon>
        <taxon>Paenibacillaceae</taxon>
        <taxon>Paenibacillus</taxon>
    </lineage>
</organism>
<comment type="caution">
    <text evidence="1">The sequence shown here is derived from an EMBL/GenBank/DDBJ whole genome shotgun (WGS) entry which is preliminary data.</text>
</comment>
<accession>A0A4Y8PQB4</accession>
<evidence type="ECO:0000313" key="1">
    <source>
        <dbReference type="EMBL" id="TFE83020.1"/>
    </source>
</evidence>
<proteinExistence type="predicted"/>
<dbReference type="EMBL" id="MYFO01000060">
    <property type="protein sequence ID" value="TFE83020.1"/>
    <property type="molecule type" value="Genomic_DNA"/>
</dbReference>
<dbReference type="AlphaFoldDB" id="A0A4Y8PQB4"/>
<dbReference type="RefSeq" id="WP_134757540.1">
    <property type="nucleotide sequence ID" value="NZ_MYFO02000002.1"/>
</dbReference>
<keyword evidence="2" id="KW-1185">Reference proteome</keyword>
<dbReference type="OrthoDB" id="2659446at2"/>
<evidence type="ECO:0000313" key="2">
    <source>
        <dbReference type="Proteomes" id="UP000298246"/>
    </source>
</evidence>
<gene>
    <name evidence="1" type="ORF">B5M42_23980</name>
</gene>
<name>A0A4Y8PQB4_9BACL</name>